<evidence type="ECO:0000256" key="1">
    <source>
        <dbReference type="ARBA" id="ARBA00004173"/>
    </source>
</evidence>
<organism evidence="8 9">
    <name type="scientific">Orbilia ellipsospora</name>
    <dbReference type="NCBI Taxonomy" id="2528407"/>
    <lineage>
        <taxon>Eukaryota</taxon>
        <taxon>Fungi</taxon>
        <taxon>Dikarya</taxon>
        <taxon>Ascomycota</taxon>
        <taxon>Pezizomycotina</taxon>
        <taxon>Orbiliomycetes</taxon>
        <taxon>Orbiliales</taxon>
        <taxon>Orbiliaceae</taxon>
        <taxon>Orbilia</taxon>
    </lineage>
</organism>
<comment type="subcellular location">
    <subcellularLocation>
        <location evidence="1 7">Mitochondrion</location>
    </subcellularLocation>
</comment>
<reference evidence="8 9" key="1">
    <citation type="submission" date="2019-10" db="EMBL/GenBank/DDBJ databases">
        <authorList>
            <person name="Palmer J.M."/>
        </authorList>
    </citation>
    <scope>NUCLEOTIDE SEQUENCE [LARGE SCALE GENOMIC DNA]</scope>
    <source>
        <strain evidence="8 9">TWF694</strain>
    </source>
</reference>
<dbReference type="GO" id="GO:0005739">
    <property type="term" value="C:mitochondrion"/>
    <property type="evidence" value="ECO:0007669"/>
    <property type="project" value="UniProtKB-SubCell"/>
</dbReference>
<evidence type="ECO:0000256" key="5">
    <source>
        <dbReference type="ARBA" id="ARBA00023128"/>
    </source>
</evidence>
<protein>
    <recommendedName>
        <fullName evidence="7">Protein arginine methyltransferase NDUFAF7</fullName>
        <ecNumber evidence="7">2.1.1.320</ecNumber>
    </recommendedName>
</protein>
<evidence type="ECO:0000313" key="9">
    <source>
        <dbReference type="Proteomes" id="UP001365542"/>
    </source>
</evidence>
<keyword evidence="4 7" id="KW-0808">Transferase</keyword>
<dbReference type="SUPFAM" id="SSF53335">
    <property type="entry name" value="S-adenosyl-L-methionine-dependent methyltransferases"/>
    <property type="match status" value="1"/>
</dbReference>
<evidence type="ECO:0000256" key="4">
    <source>
        <dbReference type="ARBA" id="ARBA00022679"/>
    </source>
</evidence>
<dbReference type="Pfam" id="PF02636">
    <property type="entry name" value="Methyltransf_28"/>
    <property type="match status" value="1"/>
</dbReference>
<dbReference type="AlphaFoldDB" id="A0AAV9XAA2"/>
<keyword evidence="9" id="KW-1185">Reference proteome</keyword>
<comment type="caution">
    <text evidence="8">The sequence shown here is derived from an EMBL/GenBank/DDBJ whole genome shotgun (WGS) entry which is preliminary data.</text>
</comment>
<dbReference type="InterPro" id="IPR029063">
    <property type="entry name" value="SAM-dependent_MTases_sf"/>
</dbReference>
<name>A0AAV9XAA2_9PEZI</name>
<dbReference type="PANTHER" id="PTHR12049:SF7">
    <property type="entry name" value="PROTEIN ARGININE METHYLTRANSFERASE NDUFAF7, MITOCHONDRIAL"/>
    <property type="match status" value="1"/>
</dbReference>
<dbReference type="GO" id="GO:0035243">
    <property type="term" value="F:protein-arginine omega-N symmetric methyltransferase activity"/>
    <property type="evidence" value="ECO:0007669"/>
    <property type="project" value="UniProtKB-EC"/>
</dbReference>
<dbReference type="PANTHER" id="PTHR12049">
    <property type="entry name" value="PROTEIN ARGININE METHYLTRANSFERASE NDUFAF7, MITOCHONDRIAL"/>
    <property type="match status" value="1"/>
</dbReference>
<evidence type="ECO:0000256" key="6">
    <source>
        <dbReference type="ARBA" id="ARBA00048612"/>
    </source>
</evidence>
<proteinExistence type="inferred from homology"/>
<dbReference type="Gene3D" id="3.40.50.12710">
    <property type="match status" value="1"/>
</dbReference>
<evidence type="ECO:0000313" key="8">
    <source>
        <dbReference type="EMBL" id="KAK6539015.1"/>
    </source>
</evidence>
<evidence type="ECO:0000256" key="7">
    <source>
        <dbReference type="RuleBase" id="RU364114"/>
    </source>
</evidence>
<comment type="function">
    <text evidence="7">Arginine methyltransferase involved in the assembly or stability of mitochondrial NADH:ubiquinone oxidoreductase complex (complex I).</text>
</comment>
<sequence length="475" mass="52446">MASQRCIRRLASLSCKETISSRWRPALLPHSRRVHPTYLTRRSNFTDSVLGRSIARAIESDGPISLVHYMRQCLTGKEGYYTSSTDPFGQHGDFVTSPEISQIFGDMIGLWIVAEWMAQEECRGKKVVLVELGPGRGTLIDDILRITSRFEYFANKISSIHLVEASQPLREAQCAKLCGEGLLPQLEEEVWGQTSKYLKIPVKWYDDVRQIDLAPDEAPFFIAHEFFDALPINAFQNTPTGWKELLVDVKKPTSNIILTKASRPASTKEEEDPEFCFALATRQSASARALNSLSPRYAALSRIPNAVVEMSPDSHGIVIHLCQAIHQAEAGGALIMDYGPIDTVPINSLRGIQKHKRVSPFVQPGLVDISADVDFGALVETALRPDLSVEVHGPTEQGSFLQHLGIKQRYEQIAGKIEDPEKLAILKSGVERLTERGGLGMGKIYKALAIVPEAGGRPVAGFPQDESSIYEEAGV</sequence>
<comment type="catalytic activity">
    <reaction evidence="6 7">
        <text>L-arginyl-[protein] + 2 S-adenosyl-L-methionine = N(omega),N(omega)'-dimethyl-L-arginyl-[protein] + 2 S-adenosyl-L-homocysteine + 2 H(+)</text>
        <dbReference type="Rhea" id="RHEA:48108"/>
        <dbReference type="Rhea" id="RHEA-COMP:10532"/>
        <dbReference type="Rhea" id="RHEA-COMP:11992"/>
        <dbReference type="ChEBI" id="CHEBI:15378"/>
        <dbReference type="ChEBI" id="CHEBI:29965"/>
        <dbReference type="ChEBI" id="CHEBI:57856"/>
        <dbReference type="ChEBI" id="CHEBI:59789"/>
        <dbReference type="ChEBI" id="CHEBI:88221"/>
        <dbReference type="EC" id="2.1.1.320"/>
    </reaction>
</comment>
<keyword evidence="5 7" id="KW-0496">Mitochondrion</keyword>
<dbReference type="InterPro" id="IPR003788">
    <property type="entry name" value="NDUFAF7"/>
</dbReference>
<dbReference type="EMBL" id="JAVHJO010000007">
    <property type="protein sequence ID" value="KAK6539015.1"/>
    <property type="molecule type" value="Genomic_DNA"/>
</dbReference>
<evidence type="ECO:0000256" key="2">
    <source>
        <dbReference type="ARBA" id="ARBA00005891"/>
    </source>
</evidence>
<dbReference type="Proteomes" id="UP001365542">
    <property type="component" value="Unassembled WGS sequence"/>
</dbReference>
<dbReference type="GO" id="GO:0032259">
    <property type="term" value="P:methylation"/>
    <property type="evidence" value="ECO:0007669"/>
    <property type="project" value="UniProtKB-KW"/>
</dbReference>
<gene>
    <name evidence="8" type="ORF">TWF694_010563</name>
</gene>
<keyword evidence="3 7" id="KW-0489">Methyltransferase</keyword>
<comment type="similarity">
    <text evidence="2 7">Belongs to the NDUFAF7 family.</text>
</comment>
<accession>A0AAV9XAA2</accession>
<dbReference type="InterPro" id="IPR038375">
    <property type="entry name" value="NDUFAF7_sf"/>
</dbReference>
<dbReference type="EC" id="2.1.1.320" evidence="7"/>
<evidence type="ECO:0000256" key="3">
    <source>
        <dbReference type="ARBA" id="ARBA00022603"/>
    </source>
</evidence>
<dbReference type="GO" id="GO:0032981">
    <property type="term" value="P:mitochondrial respiratory chain complex I assembly"/>
    <property type="evidence" value="ECO:0007669"/>
    <property type="project" value="TreeGrafter"/>
</dbReference>